<dbReference type="PANTHER" id="PTHR37984">
    <property type="entry name" value="PROTEIN CBG26694"/>
    <property type="match status" value="1"/>
</dbReference>
<dbReference type="PROSITE" id="PS50994">
    <property type="entry name" value="INTEGRASE"/>
    <property type="match status" value="1"/>
</dbReference>
<dbReference type="PANTHER" id="PTHR37984:SF8">
    <property type="entry name" value="CCHC-TYPE DOMAIN-CONTAINING PROTEIN"/>
    <property type="match status" value="1"/>
</dbReference>
<keyword evidence="4" id="KW-1185">Reference proteome</keyword>
<organism evidence="3 4">
    <name type="scientific">Elysia crispata</name>
    <name type="common">lettuce slug</name>
    <dbReference type="NCBI Taxonomy" id="231223"/>
    <lineage>
        <taxon>Eukaryota</taxon>
        <taxon>Metazoa</taxon>
        <taxon>Spiralia</taxon>
        <taxon>Lophotrochozoa</taxon>
        <taxon>Mollusca</taxon>
        <taxon>Gastropoda</taxon>
        <taxon>Heterobranchia</taxon>
        <taxon>Euthyneura</taxon>
        <taxon>Panpulmonata</taxon>
        <taxon>Sacoglossa</taxon>
        <taxon>Placobranchoidea</taxon>
        <taxon>Plakobranchidae</taxon>
        <taxon>Elysia</taxon>
    </lineage>
</organism>
<comment type="caution">
    <text evidence="3">The sequence shown here is derived from an EMBL/GenBank/DDBJ whole genome shotgun (WGS) entry which is preliminary data.</text>
</comment>
<dbReference type="AlphaFoldDB" id="A0AAE1DIV0"/>
<evidence type="ECO:0000259" key="2">
    <source>
        <dbReference type="PROSITE" id="PS50994"/>
    </source>
</evidence>
<reference evidence="3" key="1">
    <citation type="journal article" date="2023" name="G3 (Bethesda)">
        <title>A reference genome for the long-term kleptoplast-retaining sea slug Elysia crispata morphotype clarki.</title>
        <authorList>
            <person name="Eastman K.E."/>
            <person name="Pendleton A.L."/>
            <person name="Shaikh M.A."/>
            <person name="Suttiyut T."/>
            <person name="Ogas R."/>
            <person name="Tomko P."/>
            <person name="Gavelis G."/>
            <person name="Widhalm J.R."/>
            <person name="Wisecaver J.H."/>
        </authorList>
    </citation>
    <scope>NUCLEOTIDE SEQUENCE</scope>
    <source>
        <strain evidence="3">ECLA1</strain>
    </source>
</reference>
<dbReference type="GO" id="GO:0003676">
    <property type="term" value="F:nucleic acid binding"/>
    <property type="evidence" value="ECO:0007669"/>
    <property type="project" value="InterPro"/>
</dbReference>
<dbReference type="EMBL" id="JAWDGP010003624">
    <property type="protein sequence ID" value="KAK3772349.1"/>
    <property type="molecule type" value="Genomic_DNA"/>
</dbReference>
<dbReference type="Gene3D" id="3.30.420.10">
    <property type="entry name" value="Ribonuclease H-like superfamily/Ribonuclease H"/>
    <property type="match status" value="1"/>
</dbReference>
<dbReference type="InterPro" id="IPR001584">
    <property type="entry name" value="Integrase_cat-core"/>
</dbReference>
<evidence type="ECO:0000313" key="4">
    <source>
        <dbReference type="Proteomes" id="UP001283361"/>
    </source>
</evidence>
<gene>
    <name evidence="3" type="ORF">RRG08_031373</name>
</gene>
<dbReference type="InterPro" id="IPR050951">
    <property type="entry name" value="Retrovirus_Pol_polyprotein"/>
</dbReference>
<evidence type="ECO:0000313" key="3">
    <source>
        <dbReference type="EMBL" id="KAK3772349.1"/>
    </source>
</evidence>
<dbReference type="SUPFAM" id="SSF53098">
    <property type="entry name" value="Ribonuclease H-like"/>
    <property type="match status" value="1"/>
</dbReference>
<sequence length="254" mass="29417">MDKISLLDGKDFLFMCDYFSKFFEVCKLGSTTSESVIKYLKNIFVQHGTPISLVSDNGPQYASRTFQNFLKAAPKTKAKSPAELLMGRKIRTLLPIVKYHRKKNRDKENSFFSKQWYNQHTCRLPELKPGAYIRYRHKGLWEPAQVVSRVTILRPYIIKTKDRMLRRNRQHLVNGEKHHSLIPTHVEYTLHYEHQPDGLQQSAPAAPYQEVPEQPTSGVPAQQPPMEVSTEPSQQPAKTIRSGRVVKLPIRYQE</sequence>
<feature type="region of interest" description="Disordered" evidence="1">
    <location>
        <begin position="198"/>
        <end position="254"/>
    </location>
</feature>
<proteinExistence type="predicted"/>
<dbReference type="Proteomes" id="UP001283361">
    <property type="component" value="Unassembled WGS sequence"/>
</dbReference>
<dbReference type="InterPro" id="IPR012337">
    <property type="entry name" value="RNaseH-like_sf"/>
</dbReference>
<feature type="domain" description="Integrase catalytic" evidence="2">
    <location>
        <begin position="1"/>
        <end position="71"/>
    </location>
</feature>
<dbReference type="InterPro" id="IPR036397">
    <property type="entry name" value="RNaseH_sf"/>
</dbReference>
<dbReference type="Pfam" id="PF00665">
    <property type="entry name" value="rve"/>
    <property type="match status" value="1"/>
</dbReference>
<dbReference type="GO" id="GO:0015074">
    <property type="term" value="P:DNA integration"/>
    <property type="evidence" value="ECO:0007669"/>
    <property type="project" value="InterPro"/>
</dbReference>
<evidence type="ECO:0000256" key="1">
    <source>
        <dbReference type="SAM" id="MobiDB-lite"/>
    </source>
</evidence>
<name>A0AAE1DIV0_9GAST</name>
<protein>
    <recommendedName>
        <fullName evidence="2">Integrase catalytic domain-containing protein</fullName>
    </recommendedName>
</protein>
<accession>A0AAE1DIV0</accession>